<feature type="domain" description="Laminin G" evidence="14">
    <location>
        <begin position="669"/>
        <end position="841"/>
    </location>
</feature>
<evidence type="ECO:0000313" key="16">
    <source>
        <dbReference type="Proteomes" id="UP001652663"/>
    </source>
</evidence>
<evidence type="ECO:0000256" key="13">
    <source>
        <dbReference type="SAM" id="SignalP"/>
    </source>
</evidence>
<comment type="caution">
    <text evidence="10">Lacks conserved residue(s) required for the propagation of feature annotation.</text>
</comment>
<keyword evidence="5" id="KW-0677">Repeat</keyword>
<dbReference type="GeneID" id="109565390"/>
<feature type="domain" description="EGF-like" evidence="15">
    <location>
        <begin position="1033"/>
        <end position="1070"/>
    </location>
</feature>
<keyword evidence="4 13" id="KW-0732">Signal</keyword>
<evidence type="ECO:0000259" key="14">
    <source>
        <dbReference type="PROSITE" id="PS50025"/>
    </source>
</evidence>
<feature type="domain" description="Laminin G" evidence="14">
    <location>
        <begin position="27"/>
        <end position="202"/>
    </location>
</feature>
<dbReference type="InterPro" id="IPR013320">
    <property type="entry name" value="ConA-like_dom_sf"/>
</dbReference>
<dbReference type="InterPro" id="IPR050372">
    <property type="entry name" value="Neurexin-related_CASP"/>
</dbReference>
<keyword evidence="8 12" id="KW-0472">Membrane</keyword>
<dbReference type="PROSITE" id="PS50025">
    <property type="entry name" value="LAM_G_DOMAIN"/>
    <property type="match status" value="6"/>
</dbReference>
<feature type="domain" description="Laminin G" evidence="14">
    <location>
        <begin position="855"/>
        <end position="1030"/>
    </location>
</feature>
<dbReference type="PANTHER" id="PTHR15036:SF57">
    <property type="entry name" value="NEUREXIN-3"/>
    <property type="match status" value="1"/>
</dbReference>
<feature type="region of interest" description="Disordered" evidence="11">
    <location>
        <begin position="1308"/>
        <end position="1329"/>
    </location>
</feature>
<evidence type="ECO:0000256" key="11">
    <source>
        <dbReference type="SAM" id="MobiDB-lite"/>
    </source>
</evidence>
<evidence type="ECO:0000256" key="8">
    <source>
        <dbReference type="ARBA" id="ARBA00023136"/>
    </source>
</evidence>
<evidence type="ECO:0000256" key="9">
    <source>
        <dbReference type="ARBA" id="ARBA00023157"/>
    </source>
</evidence>
<evidence type="ECO:0000256" key="3">
    <source>
        <dbReference type="ARBA" id="ARBA00022692"/>
    </source>
</evidence>
<evidence type="ECO:0000256" key="6">
    <source>
        <dbReference type="ARBA" id="ARBA00022889"/>
    </source>
</evidence>
<keyword evidence="6" id="KW-0130">Cell adhesion</keyword>
<dbReference type="Gene3D" id="2.60.120.200">
    <property type="match status" value="6"/>
</dbReference>
<feature type="domain" description="EGF-like" evidence="15">
    <location>
        <begin position="198"/>
        <end position="235"/>
    </location>
</feature>
<dbReference type="CDD" id="cd00110">
    <property type="entry name" value="LamG"/>
    <property type="match status" value="6"/>
</dbReference>
<dbReference type="Proteomes" id="UP001652663">
    <property type="component" value="Chromosome 10"/>
</dbReference>
<feature type="chain" id="PRO_5045273011" evidence="13">
    <location>
        <begin position="28"/>
        <end position="1656"/>
    </location>
</feature>
<dbReference type="SUPFAM" id="SSF49899">
    <property type="entry name" value="Concanavalin A-like lectins/glucanases"/>
    <property type="match status" value="6"/>
</dbReference>
<evidence type="ECO:0000313" key="17">
    <source>
        <dbReference type="RefSeq" id="XP_070654032.1"/>
    </source>
</evidence>
<feature type="domain" description="EGF-like" evidence="15">
    <location>
        <begin position="627"/>
        <end position="664"/>
    </location>
</feature>
<dbReference type="Gene3D" id="2.10.25.10">
    <property type="entry name" value="Laminin"/>
    <property type="match status" value="3"/>
</dbReference>
<dbReference type="CDD" id="cd00054">
    <property type="entry name" value="EGF_CA"/>
    <property type="match status" value="2"/>
</dbReference>
<dbReference type="Pfam" id="PF02210">
    <property type="entry name" value="Laminin_G_2"/>
    <property type="match status" value="6"/>
</dbReference>
<dbReference type="SMART" id="SM00181">
    <property type="entry name" value="EGF"/>
    <property type="match status" value="3"/>
</dbReference>
<accession>A0ABM4T1V1</accession>
<keyword evidence="16" id="KW-1185">Reference proteome</keyword>
<dbReference type="SMART" id="SM00282">
    <property type="entry name" value="LamG"/>
    <property type="match status" value="6"/>
</dbReference>
<organism evidence="16 17">
    <name type="scientific">Bos indicus</name>
    <name type="common">Zebu</name>
    <dbReference type="NCBI Taxonomy" id="9915"/>
    <lineage>
        <taxon>Eukaryota</taxon>
        <taxon>Metazoa</taxon>
        <taxon>Chordata</taxon>
        <taxon>Craniata</taxon>
        <taxon>Vertebrata</taxon>
        <taxon>Euteleostomi</taxon>
        <taxon>Mammalia</taxon>
        <taxon>Eutheria</taxon>
        <taxon>Laurasiatheria</taxon>
        <taxon>Artiodactyla</taxon>
        <taxon>Ruminantia</taxon>
        <taxon>Pecora</taxon>
        <taxon>Bovidae</taxon>
        <taxon>Bovinae</taxon>
        <taxon>Bos</taxon>
    </lineage>
</organism>
<dbReference type="PANTHER" id="PTHR15036">
    <property type="entry name" value="PIKACHURIN-LIKE PROTEIN"/>
    <property type="match status" value="1"/>
</dbReference>
<comment type="subcellular location">
    <subcellularLocation>
        <location evidence="1">Membrane</location>
        <topology evidence="1">Single-pass type I membrane protein</topology>
    </subcellularLocation>
</comment>
<evidence type="ECO:0000256" key="12">
    <source>
        <dbReference type="SAM" id="Phobius"/>
    </source>
</evidence>
<reference evidence="17" key="1">
    <citation type="submission" date="2025-08" db="UniProtKB">
        <authorList>
            <consortium name="RefSeq"/>
        </authorList>
    </citation>
    <scope>IDENTIFICATION</scope>
    <source>
        <tissue evidence="17">Blood</tissue>
    </source>
</reference>
<feature type="domain" description="Laminin G" evidence="14">
    <location>
        <begin position="242"/>
        <end position="424"/>
    </location>
</feature>
<keyword evidence="9" id="KW-1015">Disulfide bond</keyword>
<sequence length="1656" mass="182180">MSFTMHSVFFTLKVSLLLGSLLGLCLGLEFMGLPNQWARYLRWDASTRSDLSFQFKTNVSAGLLLYLDDGGVCDFLCLSLVDGRVQLRLSMDCAETAVLSGKRVNDSSWHFVMVSRDRLRTVLVLDGEGRSAELQPQRPYMDVVSDLFLGGVPADIRPSALTLDGVQAMPSFKGLISDLKYGNSEPRLLGSQGVQLDAEGPCGERPCENGGICFLLDGHPTCDCSTTGYGGKLCSEAREENVATFRGSEYLCYDLSQNPIQSSSDEITLSFKTWQRNGLILHTGKSADYVNLALKDGAVSLVINLGSGAFEAIVEPVNGKFNDNAWHDVKVTRNLRQVTISVDGILTTTGYTQEDYTMLGSDDFFYVGGSPSTADLPGSPVSNNFMGCLKEVVYKNNDIRLELSRLARIGDTKMKIYGEVVFKCENVATLDPINFETPEAYISLPKWNTKRMGSISFDFRTTEPNGLILFTHGKPQERKDARSQKNTKVDFFAVELLDGNLYLLLDMGSGTIKVKATQKKANDGEWYHVDIQRDGRSGTISVNSRRTPFTASGESEILDLEGDMYLGGLPENRAGLILPTELWTAMLNYGYVGCIRDLFIDGRSKNIRQLAEMQNAAGVKSSCSRMSAKQCDSYPCKNNAVCKDGWNRFICDCTGTGYWGRTCEREASILSYDGSMYMKIIMPMVMHTEAEDVSFRFMSQRAYGLLVATTSRDSADTLRLELDGGRVKLMVNLDCIRINCNSSKGPETLYAGQKLNDNEWHTVRVVRRGKSLKLTVDDDVAEGTMVGDHTRLEFHNIETGIMTEKRYISVVPSSFIGHLQSLMFNGLLYIDLCKNGDIDYCELKARFGLRNIIADPVTFKTKSSYLSLATLQAYTSMHLFFQFKTTSADGFILFNSGDGNDFIAVELVKGYIHYVFDLGNGPNVIKGNSDRPLNDNQWHNVVITRDNSNTHSLKVDTKVVTQVINGAKNLDLKGDLYMAGLAQGMYSNLPKLVASRDGFQGCLASVDLNGRLPDLINDALHRSGQIERGCEGPSTTCQEDSCANQGVCMQQWEGFTCDCSMTSYSGNQCNDPGATYIFGKSGGLILYTWPANDRPSTRSDRLAVGFSTTVKDGILVRIDSAPGLGDFLQLHIEQGKIGVVFNIGTVDISIKEERTPVNDGKYHVVRFTRNGGNATLQVDNWPVNEHYPTGNTDNERFQMVKQKIPFKYNRPVEEWLQEKGRQLTIFNTQAQIAIGGKDKGRLFQGQLSGLYYDGLKVLNMAAENNPNIKINGSVRLVGEVPSILGTTQTTSMPPEMSTTVMETTTTMATTTTRKNRSTASIQPTSDDLVSSAECSSDDEDFVECEPSTGGELVIPLLVEDPLATPPIATRAPSITLPPTFRPLLTIIETTKDSLSMTSEAGLPCLSDQGSDGCDDDGLVISGYGSGETFDSNLPPTDDEDFYTTFSLVTDKSLSTSIFEGGYKAHAPKWESKDFRPNKASETSRTTTTSLSPELIRFTASSSSGMVPKLPAGKMNNRELKPQPDLVLLPLPTAYELDSTKLKSPLITSPMFRNVPTANPTEPGVRRVPGASEVIRESSSTTGMVVGIVAAAALCILILLYAMYKYRNRDEGSYQVDETRNYISNSAQSNGTLLKEKPPSSKGGHKKQKNKDKEYYV</sequence>
<dbReference type="InterPro" id="IPR000742">
    <property type="entry name" value="EGF"/>
</dbReference>
<feature type="signal peptide" evidence="13">
    <location>
        <begin position="1"/>
        <end position="27"/>
    </location>
</feature>
<dbReference type="InterPro" id="IPR001791">
    <property type="entry name" value="Laminin_G"/>
</dbReference>
<feature type="compositionally biased region" description="Polar residues" evidence="11">
    <location>
        <begin position="1317"/>
        <end position="1329"/>
    </location>
</feature>
<evidence type="ECO:0000256" key="10">
    <source>
        <dbReference type="PROSITE-ProRule" id="PRU00076"/>
    </source>
</evidence>
<keyword evidence="3 12" id="KW-0812">Transmembrane</keyword>
<feature type="domain" description="Laminin G" evidence="14">
    <location>
        <begin position="1074"/>
        <end position="1274"/>
    </location>
</feature>
<dbReference type="PROSITE" id="PS50026">
    <property type="entry name" value="EGF_3"/>
    <property type="match status" value="3"/>
</dbReference>
<feature type="domain" description="Laminin G" evidence="14">
    <location>
        <begin position="431"/>
        <end position="623"/>
    </location>
</feature>
<comment type="similarity">
    <text evidence="2">Belongs to the neurexin family.</text>
</comment>
<evidence type="ECO:0000256" key="1">
    <source>
        <dbReference type="ARBA" id="ARBA00004479"/>
    </source>
</evidence>
<evidence type="ECO:0000256" key="5">
    <source>
        <dbReference type="ARBA" id="ARBA00022737"/>
    </source>
</evidence>
<protein>
    <submittedName>
        <fullName evidence="17">Neurexin 3 isoform X3</fullName>
    </submittedName>
</protein>
<gene>
    <name evidence="17" type="primary">NRXN3</name>
</gene>
<proteinExistence type="inferred from homology"/>
<evidence type="ECO:0000256" key="2">
    <source>
        <dbReference type="ARBA" id="ARBA00010241"/>
    </source>
</evidence>
<dbReference type="InterPro" id="IPR000152">
    <property type="entry name" value="EGF-type_Asp/Asn_hydroxyl_site"/>
</dbReference>
<dbReference type="RefSeq" id="XP_070654032.1">
    <property type="nucleotide sequence ID" value="XM_070797931.1"/>
</dbReference>
<dbReference type="PROSITE" id="PS00010">
    <property type="entry name" value="ASX_HYDROXYL"/>
    <property type="match status" value="1"/>
</dbReference>
<name>A0ABM4T1V1_BOSIN</name>
<feature type="transmembrane region" description="Helical" evidence="12">
    <location>
        <begin position="1583"/>
        <end position="1603"/>
    </location>
</feature>
<keyword evidence="10" id="KW-0245">EGF-like domain</keyword>
<evidence type="ECO:0000256" key="7">
    <source>
        <dbReference type="ARBA" id="ARBA00022989"/>
    </source>
</evidence>
<evidence type="ECO:0000256" key="4">
    <source>
        <dbReference type="ARBA" id="ARBA00022729"/>
    </source>
</evidence>
<dbReference type="SMART" id="SM00294">
    <property type="entry name" value="4.1m"/>
    <property type="match status" value="1"/>
</dbReference>
<feature type="region of interest" description="Disordered" evidence="11">
    <location>
        <begin position="1624"/>
        <end position="1656"/>
    </location>
</feature>
<evidence type="ECO:0000259" key="15">
    <source>
        <dbReference type="PROSITE" id="PS50026"/>
    </source>
</evidence>
<dbReference type="InterPro" id="IPR003585">
    <property type="entry name" value="Neurexin-like"/>
</dbReference>
<keyword evidence="7 12" id="KW-1133">Transmembrane helix</keyword>